<dbReference type="Proteomes" id="UP000249061">
    <property type="component" value="Unassembled WGS sequence"/>
</dbReference>
<dbReference type="EMBL" id="QFQP01000050">
    <property type="protein sequence ID" value="PZR04939.1"/>
    <property type="molecule type" value="Genomic_DNA"/>
</dbReference>
<reference evidence="2 3" key="1">
    <citation type="submission" date="2017-08" db="EMBL/GenBank/DDBJ databases">
        <title>Infants hospitalized years apart are colonized by the same room-sourced microbial strains.</title>
        <authorList>
            <person name="Brooks B."/>
            <person name="Olm M.R."/>
            <person name="Firek B.A."/>
            <person name="Baker R."/>
            <person name="Thomas B.C."/>
            <person name="Morowitz M.J."/>
            <person name="Banfield J.F."/>
        </authorList>
    </citation>
    <scope>NUCLEOTIDE SEQUENCE [LARGE SCALE GENOMIC DNA]</scope>
    <source>
        <strain evidence="2">S2_003_000_R2_14</strain>
    </source>
</reference>
<name>A0A2W5SP74_9BACT</name>
<proteinExistence type="predicted"/>
<sequence>MSLALSGCQCGVSEELPEEDAGVVDGGRPPRRDAGVDPVDVPDASWPTLYASEPCGEDIFPGADGGQWMKVDGGFRMGICIKLSTLTAEVTLDGQPETKPVITRFTGGGYESELTRAPDQHGNLQVKVMRGRYDILRHQPGGVWPYFEGFIEHGFCDMTKDQDRRFDARSHLVRGAVRFGGLPFVPNAFPQDVWFNAYGSPPWQMSMVTSNGGSYELRMLEGLFGIFISTPATSLYGTELREFSLTPGAAMNLVQDTEFDVDIPTSVLEAEITMDGQPLPDARVGSDYKLRFTKPGETTSSVFSHQEGGVSRVSALVPKATYGVTLDFEGAPNRTYPSSIFGKQIQGGVDLRNDVSLSIDFLTKPIEGGILIDGRPPLPNPAYNFQLFMYSMANSTQTGAYNLYEVPMESASFELKAFPGLYFVALGLDEGLSPNLAGGFYVVDRFFEHYGASTMAINIDTARVNGKISIDGQPPVPGRRVGQFVFRNRALEGQWSWFYASVVPGDDGAFEVRLPRGEYEVFFSIDNETYPTYASGRLQVAARLSLQEDSEFNLDYRTVEVSGPLRVGGETVRDTLGTPEVGLRLQRQQDFQIYEWNFNGGQDTYVLRVPEGSYAVDFVVRENAIDGVAWGNAPMGLKLNMVPTLGEPFMNFVR</sequence>
<evidence type="ECO:0000313" key="2">
    <source>
        <dbReference type="EMBL" id="PZR04939.1"/>
    </source>
</evidence>
<gene>
    <name evidence="2" type="ORF">DI536_33325</name>
</gene>
<evidence type="ECO:0000313" key="3">
    <source>
        <dbReference type="Proteomes" id="UP000249061"/>
    </source>
</evidence>
<organism evidence="2 3">
    <name type="scientific">Archangium gephyra</name>
    <dbReference type="NCBI Taxonomy" id="48"/>
    <lineage>
        <taxon>Bacteria</taxon>
        <taxon>Pseudomonadati</taxon>
        <taxon>Myxococcota</taxon>
        <taxon>Myxococcia</taxon>
        <taxon>Myxococcales</taxon>
        <taxon>Cystobacterineae</taxon>
        <taxon>Archangiaceae</taxon>
        <taxon>Archangium</taxon>
    </lineage>
</organism>
<dbReference type="AlphaFoldDB" id="A0A2W5SP74"/>
<comment type="caution">
    <text evidence="2">The sequence shown here is derived from an EMBL/GenBank/DDBJ whole genome shotgun (WGS) entry which is preliminary data.</text>
</comment>
<accession>A0A2W5SP74</accession>
<protein>
    <submittedName>
        <fullName evidence="2">Uncharacterized protein</fullName>
    </submittedName>
</protein>
<feature type="region of interest" description="Disordered" evidence="1">
    <location>
        <begin position="16"/>
        <end position="43"/>
    </location>
</feature>
<evidence type="ECO:0000256" key="1">
    <source>
        <dbReference type="SAM" id="MobiDB-lite"/>
    </source>
</evidence>